<dbReference type="SMART" id="SM00345">
    <property type="entry name" value="HTH_GNTR"/>
    <property type="match status" value="1"/>
</dbReference>
<dbReference type="GO" id="GO:0003677">
    <property type="term" value="F:DNA binding"/>
    <property type="evidence" value="ECO:0007669"/>
    <property type="project" value="UniProtKB-KW"/>
</dbReference>
<organism evidence="8 9">
    <name type="scientific">Kangsaoukella pontilimi</name>
    <dbReference type="NCBI Taxonomy" id="2691042"/>
    <lineage>
        <taxon>Bacteria</taxon>
        <taxon>Pseudomonadati</taxon>
        <taxon>Pseudomonadota</taxon>
        <taxon>Alphaproteobacteria</taxon>
        <taxon>Rhodobacterales</taxon>
        <taxon>Paracoccaceae</taxon>
        <taxon>Kangsaoukella</taxon>
    </lineage>
</organism>
<dbReference type="RefSeq" id="WP_160762276.1">
    <property type="nucleotide sequence ID" value="NZ_WUPT01000001.1"/>
</dbReference>
<keyword evidence="9" id="KW-1185">Reference proteome</keyword>
<reference evidence="8 9" key="2">
    <citation type="submission" date="2020-03" db="EMBL/GenBank/DDBJ databases">
        <title>Kangsaoukella pontilimi gen. nov., sp. nov., a new member of the family Rhodobacteraceae isolated from a tidal mudflat.</title>
        <authorList>
            <person name="Kim I.S."/>
        </authorList>
    </citation>
    <scope>NUCLEOTIDE SEQUENCE [LARGE SCALE GENOMIC DNA]</scope>
    <source>
        <strain evidence="8 9">GH1-50</strain>
    </source>
</reference>
<dbReference type="EMBL" id="WUPT01000001">
    <property type="protein sequence ID" value="MXQ06329.1"/>
    <property type="molecule type" value="Genomic_DNA"/>
</dbReference>
<keyword evidence="3" id="KW-0238">DNA-binding</keyword>
<dbReference type="SMART" id="SM00895">
    <property type="entry name" value="FCD"/>
    <property type="match status" value="1"/>
</dbReference>
<keyword evidence="1" id="KW-0678">Repressor</keyword>
<keyword evidence="4" id="KW-0804">Transcription</keyword>
<reference evidence="8 9" key="1">
    <citation type="submission" date="2019-12" db="EMBL/GenBank/DDBJ databases">
        <authorList>
            <person name="Lee S.D."/>
        </authorList>
    </citation>
    <scope>NUCLEOTIDE SEQUENCE [LARGE SCALE GENOMIC DNA]</scope>
    <source>
        <strain evidence="8 9">GH1-50</strain>
    </source>
</reference>
<feature type="domain" description="HTH gntR-type" evidence="7">
    <location>
        <begin position="9"/>
        <end position="77"/>
    </location>
</feature>
<dbReference type="InterPro" id="IPR000524">
    <property type="entry name" value="Tscrpt_reg_HTH_GntR"/>
</dbReference>
<dbReference type="CDD" id="cd07377">
    <property type="entry name" value="WHTH_GntR"/>
    <property type="match status" value="1"/>
</dbReference>
<proteinExistence type="predicted"/>
<evidence type="ECO:0000256" key="6">
    <source>
        <dbReference type="ARBA" id="ARBA00039592"/>
    </source>
</evidence>
<dbReference type="PANTHER" id="PTHR43537:SF34">
    <property type="entry name" value="PYRUVATE DEHYDROGENASE COMPLEX REPRESSOR"/>
    <property type="match status" value="1"/>
</dbReference>
<dbReference type="PRINTS" id="PR00035">
    <property type="entry name" value="HTHGNTR"/>
</dbReference>
<dbReference type="InterPro" id="IPR011711">
    <property type="entry name" value="GntR_C"/>
</dbReference>
<sequence>MPFERIQPEKLSNSVVKQIEQLILRGILRPGERLPSERDLSEKLGVSRPSLRDAVGELQRNGLLISRANSGIFVADVLGSAFSPALQRLFSTHEEAVFDYIAFRRDMEGLAAERAARLGSDTDLQLINSIFEKMASAHAKRDPSDEARLDADFHLSIIEASHNVVMLHMMRSMYELLRAGVFYNRKIMFQQRTTREALLDQHRAINTALLAREGAEARRAVEAHLDFIAQALSDHLKAEKNESIARKRLAHEQAR</sequence>
<dbReference type="GO" id="GO:0003700">
    <property type="term" value="F:DNA-binding transcription factor activity"/>
    <property type="evidence" value="ECO:0007669"/>
    <property type="project" value="InterPro"/>
</dbReference>
<dbReference type="SUPFAM" id="SSF48008">
    <property type="entry name" value="GntR ligand-binding domain-like"/>
    <property type="match status" value="1"/>
</dbReference>
<dbReference type="Gene3D" id="1.10.10.10">
    <property type="entry name" value="Winged helix-like DNA-binding domain superfamily/Winged helix DNA-binding domain"/>
    <property type="match status" value="1"/>
</dbReference>
<dbReference type="Pfam" id="PF07729">
    <property type="entry name" value="FCD"/>
    <property type="match status" value="1"/>
</dbReference>
<gene>
    <name evidence="8" type="ORF">GQ651_00575</name>
</gene>
<keyword evidence="2" id="KW-0805">Transcription regulation</keyword>
<protein>
    <recommendedName>
        <fullName evidence="6">Pyruvate dehydrogenase complex repressor</fullName>
    </recommendedName>
</protein>
<evidence type="ECO:0000256" key="2">
    <source>
        <dbReference type="ARBA" id="ARBA00023015"/>
    </source>
</evidence>
<dbReference type="AlphaFoldDB" id="A0A7C9IE44"/>
<evidence type="ECO:0000256" key="3">
    <source>
        <dbReference type="ARBA" id="ARBA00023125"/>
    </source>
</evidence>
<dbReference type="PROSITE" id="PS50949">
    <property type="entry name" value="HTH_GNTR"/>
    <property type="match status" value="1"/>
</dbReference>
<accession>A0A7C9IE44</accession>
<evidence type="ECO:0000313" key="9">
    <source>
        <dbReference type="Proteomes" id="UP000480350"/>
    </source>
</evidence>
<dbReference type="Proteomes" id="UP000480350">
    <property type="component" value="Unassembled WGS sequence"/>
</dbReference>
<dbReference type="Pfam" id="PF00392">
    <property type="entry name" value="GntR"/>
    <property type="match status" value="1"/>
</dbReference>
<dbReference type="InterPro" id="IPR036390">
    <property type="entry name" value="WH_DNA-bd_sf"/>
</dbReference>
<evidence type="ECO:0000256" key="5">
    <source>
        <dbReference type="ARBA" id="ARBA00037357"/>
    </source>
</evidence>
<evidence type="ECO:0000259" key="7">
    <source>
        <dbReference type="PROSITE" id="PS50949"/>
    </source>
</evidence>
<comment type="function">
    <text evidence="5">Transcriptional repressor for the pyruvate dehydrogenase complex genes aceEF and lpd.</text>
</comment>
<evidence type="ECO:0000256" key="4">
    <source>
        <dbReference type="ARBA" id="ARBA00023163"/>
    </source>
</evidence>
<comment type="caution">
    <text evidence="8">The sequence shown here is derived from an EMBL/GenBank/DDBJ whole genome shotgun (WGS) entry which is preliminary data.</text>
</comment>
<dbReference type="SUPFAM" id="SSF46785">
    <property type="entry name" value="Winged helix' DNA-binding domain"/>
    <property type="match status" value="1"/>
</dbReference>
<dbReference type="PANTHER" id="PTHR43537">
    <property type="entry name" value="TRANSCRIPTIONAL REGULATOR, GNTR FAMILY"/>
    <property type="match status" value="1"/>
</dbReference>
<dbReference type="InterPro" id="IPR008920">
    <property type="entry name" value="TF_FadR/GntR_C"/>
</dbReference>
<evidence type="ECO:0000256" key="1">
    <source>
        <dbReference type="ARBA" id="ARBA00022491"/>
    </source>
</evidence>
<name>A0A7C9IE44_9RHOB</name>
<dbReference type="InterPro" id="IPR036388">
    <property type="entry name" value="WH-like_DNA-bd_sf"/>
</dbReference>
<evidence type="ECO:0000313" key="8">
    <source>
        <dbReference type="EMBL" id="MXQ06329.1"/>
    </source>
</evidence>
<dbReference type="Gene3D" id="1.20.120.530">
    <property type="entry name" value="GntR ligand-binding domain-like"/>
    <property type="match status" value="1"/>
</dbReference>